<dbReference type="RefSeq" id="XP_040876927.1">
    <property type="nucleotide sequence ID" value="XM_041022914.1"/>
</dbReference>
<keyword evidence="1" id="KW-0472">Membrane</keyword>
<reference evidence="2 3" key="1">
    <citation type="journal article" date="2014" name="BMC Genomics">
        <title>Genome sequencing of four Aureobasidium pullulans varieties: biotechnological potential, stress tolerance, and description of new species.</title>
        <authorList>
            <person name="Gostin Ar C."/>
            <person name="Ohm R.A."/>
            <person name="Kogej T."/>
            <person name="Sonjak S."/>
            <person name="Turk M."/>
            <person name="Zajc J."/>
            <person name="Zalar P."/>
            <person name="Grube M."/>
            <person name="Sun H."/>
            <person name="Han J."/>
            <person name="Sharma A."/>
            <person name="Chiniquy J."/>
            <person name="Ngan C.Y."/>
            <person name="Lipzen A."/>
            <person name="Barry K."/>
            <person name="Grigoriev I.V."/>
            <person name="Gunde-Cimerman N."/>
        </authorList>
    </citation>
    <scope>NUCLEOTIDE SEQUENCE [LARGE SCALE GENOMIC DNA]</scope>
    <source>
        <strain evidence="2 3">CBS 110374</strain>
    </source>
</reference>
<evidence type="ECO:0000256" key="1">
    <source>
        <dbReference type="SAM" id="Phobius"/>
    </source>
</evidence>
<dbReference type="Proteomes" id="UP000030672">
    <property type="component" value="Unassembled WGS sequence"/>
</dbReference>
<proteinExistence type="predicted"/>
<name>A0A074VLB3_AURM1</name>
<dbReference type="AlphaFoldDB" id="A0A074VLB3"/>
<evidence type="ECO:0000313" key="3">
    <source>
        <dbReference type="Proteomes" id="UP000030672"/>
    </source>
</evidence>
<accession>A0A074VLB3</accession>
<gene>
    <name evidence="2" type="ORF">M437DRAFT_55670</name>
</gene>
<sequence length="513" mass="57184">MPSLPKFSYNVTRDYPYNWFTPAAILGGMFLTALFSAINFFSTAYNMVSVTTNQPQEIEAGRYGGSYAHFFASKIQPKCDDAVLGVGARFRTSRSVFEHQLSSSGSIGAPSMTYHNEVIDSCYSYRVMLDFSTYNRPASQINISAWGLIVTVDLNCYIDHHGDVTAKRFNLQTSIDPISSLQTGQMHMRPTWQIDVDAGHASAWAQVLMLSFWEETITAITNQTNKFQGSETSTPQRTLSQGYVRLDRTSGTADMRNDHYFDMASWVFFDATKNEKHQGSIGDYYRRTNDSYVYSTTWPNIWAPVDRLAKAAISAVYLDLGLSNPESPKDSMVSNADNSRYCSTNLSTIVAQSPIDIDISYMDSIVTVTDCDAQQQLPIGTELQLGTLPDPAGNASSAATIGTTYMCRQPQLKPPFNIFVSILVADLVFLRTAWSLYNSIVAYFLKSRHPDANICDECLARKKVEGKEETAHVDKVYGFDEHTIELDYLGAPSVAARRNDQGSTQSLLTHRHV</sequence>
<dbReference type="GeneID" id="63916287"/>
<protein>
    <submittedName>
        <fullName evidence="2">Uncharacterized protein</fullName>
    </submittedName>
</protein>
<feature type="transmembrane region" description="Helical" evidence="1">
    <location>
        <begin position="416"/>
        <end position="437"/>
    </location>
</feature>
<keyword evidence="1" id="KW-1133">Transmembrane helix</keyword>
<feature type="transmembrane region" description="Helical" evidence="1">
    <location>
        <begin position="20"/>
        <end position="41"/>
    </location>
</feature>
<organism evidence="2 3">
    <name type="scientific">Aureobasidium melanogenum (strain CBS 110374)</name>
    <name type="common">Aureobasidium pullulans var. melanogenum</name>
    <dbReference type="NCBI Taxonomy" id="1043003"/>
    <lineage>
        <taxon>Eukaryota</taxon>
        <taxon>Fungi</taxon>
        <taxon>Dikarya</taxon>
        <taxon>Ascomycota</taxon>
        <taxon>Pezizomycotina</taxon>
        <taxon>Dothideomycetes</taxon>
        <taxon>Dothideomycetidae</taxon>
        <taxon>Dothideales</taxon>
        <taxon>Saccotheciaceae</taxon>
        <taxon>Aureobasidium</taxon>
    </lineage>
</organism>
<keyword evidence="3" id="KW-1185">Reference proteome</keyword>
<dbReference type="HOGENOM" id="CLU_042940_0_0_1"/>
<dbReference type="EMBL" id="KL584845">
    <property type="protein sequence ID" value="KEQ59904.1"/>
    <property type="molecule type" value="Genomic_DNA"/>
</dbReference>
<dbReference type="STRING" id="1043003.A0A074VLB3"/>
<evidence type="ECO:0000313" key="2">
    <source>
        <dbReference type="EMBL" id="KEQ59904.1"/>
    </source>
</evidence>
<keyword evidence="1" id="KW-0812">Transmembrane</keyword>